<evidence type="ECO:0000313" key="2">
    <source>
        <dbReference type="EMBL" id="MFC5452524.1"/>
    </source>
</evidence>
<dbReference type="PANTHER" id="PTHR30383:SF5">
    <property type="entry name" value="SGNH HYDROLASE-TYPE ESTERASE DOMAIN-CONTAINING PROTEIN"/>
    <property type="match status" value="1"/>
</dbReference>
<dbReference type="Pfam" id="PF13472">
    <property type="entry name" value="Lipase_GDSL_2"/>
    <property type="match status" value="1"/>
</dbReference>
<reference evidence="3" key="1">
    <citation type="journal article" date="2019" name="Int. J. Syst. Evol. Microbiol.">
        <title>The Global Catalogue of Microorganisms (GCM) 10K type strain sequencing project: providing services to taxonomists for standard genome sequencing and annotation.</title>
        <authorList>
            <consortium name="The Broad Institute Genomics Platform"/>
            <consortium name="The Broad Institute Genome Sequencing Center for Infectious Disease"/>
            <person name="Wu L."/>
            <person name="Ma J."/>
        </authorList>
    </citation>
    <scope>NUCLEOTIDE SEQUENCE [LARGE SCALE GENOMIC DNA]</scope>
    <source>
        <strain evidence="3">KACC 11904</strain>
    </source>
</reference>
<comment type="caution">
    <text evidence="2">The sequence shown here is derived from an EMBL/GenBank/DDBJ whole genome shotgun (WGS) entry which is preliminary data.</text>
</comment>
<feature type="domain" description="SGNH hydrolase-type esterase" evidence="1">
    <location>
        <begin position="13"/>
        <end position="200"/>
    </location>
</feature>
<dbReference type="InterPro" id="IPR036514">
    <property type="entry name" value="SGNH_hydro_sf"/>
</dbReference>
<evidence type="ECO:0000259" key="1">
    <source>
        <dbReference type="Pfam" id="PF13472"/>
    </source>
</evidence>
<protein>
    <submittedName>
        <fullName evidence="2">SGNH/GDSL hydrolase family protein</fullName>
        <ecNumber evidence="2">3.1.-.-</ecNumber>
    </submittedName>
</protein>
<dbReference type="EC" id="3.1.-.-" evidence="2"/>
<dbReference type="CDD" id="cd01834">
    <property type="entry name" value="SGNH_hydrolase_like_2"/>
    <property type="match status" value="1"/>
</dbReference>
<dbReference type="InterPro" id="IPR051532">
    <property type="entry name" value="Ester_Hydrolysis_Enzymes"/>
</dbReference>
<proteinExistence type="predicted"/>
<keyword evidence="2" id="KW-0378">Hydrolase</keyword>
<organism evidence="2 3">
    <name type="scientific">Paenibacillus aestuarii</name>
    <dbReference type="NCBI Taxonomy" id="516965"/>
    <lineage>
        <taxon>Bacteria</taxon>
        <taxon>Bacillati</taxon>
        <taxon>Bacillota</taxon>
        <taxon>Bacilli</taxon>
        <taxon>Bacillales</taxon>
        <taxon>Paenibacillaceae</taxon>
        <taxon>Paenibacillus</taxon>
    </lineage>
</organism>
<dbReference type="InterPro" id="IPR013830">
    <property type="entry name" value="SGNH_hydro"/>
</dbReference>
<name>A0ABW0KGV0_9BACL</name>
<dbReference type="SUPFAM" id="SSF52266">
    <property type="entry name" value="SGNH hydrolase"/>
    <property type="match status" value="1"/>
</dbReference>
<sequence>MKVEHTVEILFQGDSITDCSRNRDDVWSLGRGYPNLIAAELGYRLAESQPAFMNRGISGNRVSDLYARWNEDAIYLQPKRLSILIGVNDAWRIMDNLPTGAADRFESAYRHLLQVTKPYLPETGLILMEPFILNCGVPAAKWNEWKALIAGYQATARQLAAEYDAVWVPLQARFEAACSRADAAYWIADGVHPTAAGHQLIADAWLEAVQSSKLAFSGL</sequence>
<dbReference type="EMBL" id="JBHSMJ010000054">
    <property type="protein sequence ID" value="MFC5452524.1"/>
    <property type="molecule type" value="Genomic_DNA"/>
</dbReference>
<keyword evidence="3" id="KW-1185">Reference proteome</keyword>
<evidence type="ECO:0000313" key="3">
    <source>
        <dbReference type="Proteomes" id="UP001596044"/>
    </source>
</evidence>
<dbReference type="PANTHER" id="PTHR30383">
    <property type="entry name" value="THIOESTERASE 1/PROTEASE 1/LYSOPHOSPHOLIPASE L1"/>
    <property type="match status" value="1"/>
</dbReference>
<dbReference type="RefSeq" id="WP_270880772.1">
    <property type="nucleotide sequence ID" value="NZ_JAQFVF010000038.1"/>
</dbReference>
<dbReference type="Proteomes" id="UP001596044">
    <property type="component" value="Unassembled WGS sequence"/>
</dbReference>
<gene>
    <name evidence="2" type="ORF">ACFPOG_30420</name>
</gene>
<dbReference type="GO" id="GO:0016787">
    <property type="term" value="F:hydrolase activity"/>
    <property type="evidence" value="ECO:0007669"/>
    <property type="project" value="UniProtKB-KW"/>
</dbReference>
<dbReference type="Gene3D" id="3.40.50.1110">
    <property type="entry name" value="SGNH hydrolase"/>
    <property type="match status" value="1"/>
</dbReference>
<accession>A0ABW0KGV0</accession>